<evidence type="ECO:0000259" key="1">
    <source>
        <dbReference type="Pfam" id="PF13477"/>
    </source>
</evidence>
<feature type="domain" description="Glycosyltransferase subfamily 4-like N-terminal" evidence="1">
    <location>
        <begin position="3"/>
        <end position="138"/>
    </location>
</feature>
<accession>A0ABW8JCF7</accession>
<dbReference type="Pfam" id="PF13692">
    <property type="entry name" value="Glyco_trans_1_4"/>
    <property type="match status" value="1"/>
</dbReference>
<dbReference type="Pfam" id="PF13477">
    <property type="entry name" value="Glyco_trans_4_2"/>
    <property type="match status" value="1"/>
</dbReference>
<dbReference type="EMBL" id="JADIKJ010000001">
    <property type="protein sequence ID" value="MFK2898768.1"/>
    <property type="molecule type" value="Genomic_DNA"/>
</dbReference>
<reference evidence="2 3" key="1">
    <citation type="submission" date="2020-10" db="EMBL/GenBank/DDBJ databases">
        <title>Phylogeny of dyella-like bacteria.</title>
        <authorList>
            <person name="Fu J."/>
        </authorList>
    </citation>
    <scope>NUCLEOTIDE SEQUENCE [LARGE SCALE GENOMIC DNA]</scope>
    <source>
        <strain evidence="2 3">JP1</strain>
    </source>
</reference>
<dbReference type="PANTHER" id="PTHR12526">
    <property type="entry name" value="GLYCOSYLTRANSFERASE"/>
    <property type="match status" value="1"/>
</dbReference>
<dbReference type="RefSeq" id="WP_404543765.1">
    <property type="nucleotide sequence ID" value="NZ_JADIKJ010000001.1"/>
</dbReference>
<protein>
    <submittedName>
        <fullName evidence="2">Glycosyltransferase family 4 protein</fullName>
    </submittedName>
</protein>
<name>A0ABW8JCF7_9GAMM</name>
<dbReference type="Gene3D" id="3.40.50.2000">
    <property type="entry name" value="Glycogen Phosphorylase B"/>
    <property type="match status" value="2"/>
</dbReference>
<evidence type="ECO:0000313" key="3">
    <source>
        <dbReference type="Proteomes" id="UP001620461"/>
    </source>
</evidence>
<dbReference type="CDD" id="cd03808">
    <property type="entry name" value="GT4_CapM-like"/>
    <property type="match status" value="1"/>
</dbReference>
<gene>
    <name evidence="2" type="ORF">ISP15_00255</name>
</gene>
<sequence length="393" mass="43875">MKFLFFANTDWYLYNFRLSTALRLQADGHEVVMVSPPGEFGARFARHGFRWLPLSMDRASLNPLRETGTLYQLIRLLRRERPDLVHSFTLKCAIYGALAGRVARVPAIVNAVAGMGYVFTSDSRKARLLRPLVKLLLRMTLGGSRSLLILQNPDDAQAFADAGLVDARKVRVIRSSGVNTTRFRPADNRQCNEHKRLRVLLAARLLWEKGIREFVDAARLLREQGRDVECLLAGTPDAGNPHSVPLAQVQQWSNEGLVRWLGHVEDMPALLNAVDVMALPSYYREGVPKCLIEGAASGLAIITTNLPGCREVVPRHGIDGLQVEARDAQALANRIALLDDDRQLLSRLGDHARQKALADFDERLVIQRTVDVYAELLRPRTEPEGALPLDVAE</sequence>
<keyword evidence="3" id="KW-1185">Reference proteome</keyword>
<dbReference type="InterPro" id="IPR028098">
    <property type="entry name" value="Glyco_trans_4-like_N"/>
</dbReference>
<proteinExistence type="predicted"/>
<organism evidence="2 3">
    <name type="scientific">Dyella jejuensis</name>
    <dbReference type="NCBI Taxonomy" id="1432009"/>
    <lineage>
        <taxon>Bacteria</taxon>
        <taxon>Pseudomonadati</taxon>
        <taxon>Pseudomonadota</taxon>
        <taxon>Gammaproteobacteria</taxon>
        <taxon>Lysobacterales</taxon>
        <taxon>Rhodanobacteraceae</taxon>
        <taxon>Dyella</taxon>
    </lineage>
</organism>
<dbReference type="Proteomes" id="UP001620461">
    <property type="component" value="Unassembled WGS sequence"/>
</dbReference>
<dbReference type="SUPFAM" id="SSF53756">
    <property type="entry name" value="UDP-Glycosyltransferase/glycogen phosphorylase"/>
    <property type="match status" value="1"/>
</dbReference>
<dbReference type="PANTHER" id="PTHR12526:SF638">
    <property type="entry name" value="SPORE COAT PROTEIN SA"/>
    <property type="match status" value="1"/>
</dbReference>
<comment type="caution">
    <text evidence="2">The sequence shown here is derived from an EMBL/GenBank/DDBJ whole genome shotgun (WGS) entry which is preliminary data.</text>
</comment>
<evidence type="ECO:0000313" key="2">
    <source>
        <dbReference type="EMBL" id="MFK2898768.1"/>
    </source>
</evidence>